<keyword evidence="1" id="KW-1133">Transmembrane helix</keyword>
<keyword evidence="1" id="KW-0472">Membrane</keyword>
<feature type="transmembrane region" description="Helical" evidence="1">
    <location>
        <begin position="118"/>
        <end position="137"/>
    </location>
</feature>
<proteinExistence type="predicted"/>
<feature type="transmembrane region" description="Helical" evidence="1">
    <location>
        <begin position="49"/>
        <end position="71"/>
    </location>
</feature>
<dbReference type="RefSeq" id="WP_141381402.1">
    <property type="nucleotide sequence ID" value="NZ_BJNA01000070.1"/>
</dbReference>
<evidence type="ECO:0000313" key="2">
    <source>
        <dbReference type="EMBL" id="TQM98274.1"/>
    </source>
</evidence>
<organism evidence="2 3">
    <name type="scientific">Microbacterium lacticum</name>
    <dbReference type="NCBI Taxonomy" id="33885"/>
    <lineage>
        <taxon>Bacteria</taxon>
        <taxon>Bacillati</taxon>
        <taxon>Actinomycetota</taxon>
        <taxon>Actinomycetes</taxon>
        <taxon>Micrococcales</taxon>
        <taxon>Microbacteriaceae</taxon>
        <taxon>Microbacterium</taxon>
    </lineage>
</organism>
<sequence>MNETGEPSGRTRSEQRAGKRYLWEFSIGILAYLVLFLALPRIIQTQPGTALNVIVALVPLAPVIWMIIAIARHVRRVDELQRLLFLRSFTLGFTVSMVTALTIALLGGAGVDVQYAEWIIFMGGMTSWGLSLAVLSIRASR</sequence>
<comment type="caution">
    <text evidence="2">The sequence shown here is derived from an EMBL/GenBank/DDBJ whole genome shotgun (WGS) entry which is preliminary data.</text>
</comment>
<protein>
    <submittedName>
        <fullName evidence="2">Uncharacterized protein</fullName>
    </submittedName>
</protein>
<evidence type="ECO:0000313" key="3">
    <source>
        <dbReference type="Proteomes" id="UP000319804"/>
    </source>
</evidence>
<keyword evidence="3" id="KW-1185">Reference proteome</keyword>
<name>A0A4Y3UQ51_9MICO</name>
<dbReference type="Proteomes" id="UP000319804">
    <property type="component" value="Unassembled WGS sequence"/>
</dbReference>
<dbReference type="EMBL" id="VFPS01000003">
    <property type="protein sequence ID" value="TQM98274.1"/>
    <property type="molecule type" value="Genomic_DNA"/>
</dbReference>
<feature type="transmembrane region" description="Helical" evidence="1">
    <location>
        <begin position="83"/>
        <end position="106"/>
    </location>
</feature>
<dbReference type="AlphaFoldDB" id="A0A4Y3UQ51"/>
<keyword evidence="1" id="KW-0812">Transmembrane</keyword>
<dbReference type="OrthoDB" id="5122266at2"/>
<feature type="transmembrane region" description="Helical" evidence="1">
    <location>
        <begin position="21"/>
        <end position="43"/>
    </location>
</feature>
<reference evidence="2 3" key="1">
    <citation type="submission" date="2019-06" db="EMBL/GenBank/DDBJ databases">
        <title>Sequencing the genomes of 1000 actinobacteria strains.</title>
        <authorList>
            <person name="Klenk H.-P."/>
        </authorList>
    </citation>
    <scope>NUCLEOTIDE SEQUENCE [LARGE SCALE GENOMIC DNA]</scope>
    <source>
        <strain evidence="2 3">DSM 20427</strain>
    </source>
</reference>
<evidence type="ECO:0000256" key="1">
    <source>
        <dbReference type="SAM" id="Phobius"/>
    </source>
</evidence>
<gene>
    <name evidence="2" type="ORF">FHX68_2320</name>
</gene>
<accession>A0A4Y3UQ51</accession>